<evidence type="ECO:0000313" key="2">
    <source>
        <dbReference type="Proteomes" id="UP000222788"/>
    </source>
</evidence>
<dbReference type="AlphaFoldDB" id="A0A2C5X6J4"/>
<sequence>MRKKSVLLWSPPEFCGLFGLSQYCNSLDLDGIKSPSFPSLPVLSPDNQPTRACYRHRHSSISIHIFIHLTILDATTYLESPYTPLRVPQTQQHRHSHAAACLLRVQHQTQHTQIFLLQTKGSFLSSPPWCRRSFHSRFFLLLLSFCCTSSPSRPPTESHQNSDGAGQAAALWAWGIPSVQVFRFVCWPSPLLYPPCL</sequence>
<keyword evidence="2" id="KW-1185">Reference proteome</keyword>
<dbReference type="Proteomes" id="UP000222788">
    <property type="component" value="Unassembled WGS sequence"/>
</dbReference>
<name>A0A2C5X6J4_9PEZI</name>
<dbReference type="EMBL" id="APWK03000045">
    <property type="protein sequence ID" value="PHH53341.1"/>
    <property type="molecule type" value="Genomic_DNA"/>
</dbReference>
<organism evidence="1 2">
    <name type="scientific">Ceratocystis fimbriata CBS 114723</name>
    <dbReference type="NCBI Taxonomy" id="1035309"/>
    <lineage>
        <taxon>Eukaryota</taxon>
        <taxon>Fungi</taxon>
        <taxon>Dikarya</taxon>
        <taxon>Ascomycota</taxon>
        <taxon>Pezizomycotina</taxon>
        <taxon>Sordariomycetes</taxon>
        <taxon>Hypocreomycetidae</taxon>
        <taxon>Microascales</taxon>
        <taxon>Ceratocystidaceae</taxon>
        <taxon>Ceratocystis</taxon>
    </lineage>
</organism>
<gene>
    <name evidence="1" type="ORF">CFIMG_001910RAa</name>
</gene>
<reference evidence="1 2" key="1">
    <citation type="journal article" date="2013" name="Fungal Biol.">
        <title>Analysis of microsatellite markers in the genome of the plant pathogen Ceratocystis fimbriata.</title>
        <authorList>
            <person name="Simpson M.C."/>
            <person name="Wilken P.M."/>
            <person name="Coetzee M.P."/>
            <person name="Wingfield M.J."/>
            <person name="Wingfield B.D."/>
        </authorList>
    </citation>
    <scope>NUCLEOTIDE SEQUENCE [LARGE SCALE GENOMIC DNA]</scope>
    <source>
        <strain evidence="1 2">CBS 114723</strain>
    </source>
</reference>
<reference evidence="1 2" key="2">
    <citation type="journal article" date="2013" name="IMA Fungus">
        <title>IMA Genome-F 1: Ceratocystis fimbriata: Draft nuclear genome sequence for the plant pathogen, Ceratocystis fimbriata.</title>
        <authorList>
            <person name="Wilken P.M."/>
            <person name="Steenkamp E.T."/>
            <person name="Wingfield M.J."/>
            <person name="de Beer Z.W."/>
            <person name="Wingfield B.D."/>
        </authorList>
    </citation>
    <scope>NUCLEOTIDE SEQUENCE [LARGE SCALE GENOMIC DNA]</scope>
    <source>
        <strain evidence="1 2">CBS 114723</strain>
    </source>
</reference>
<proteinExistence type="predicted"/>
<protein>
    <submittedName>
        <fullName evidence="1">Uncharacterized protein</fullName>
    </submittedName>
</protein>
<accession>A0A2C5X6J4</accession>
<comment type="caution">
    <text evidence="1">The sequence shown here is derived from an EMBL/GenBank/DDBJ whole genome shotgun (WGS) entry which is preliminary data.</text>
</comment>
<evidence type="ECO:0000313" key="1">
    <source>
        <dbReference type="EMBL" id="PHH53341.1"/>
    </source>
</evidence>